<dbReference type="AlphaFoldDB" id="N0E3F0"/>
<comment type="caution">
    <text evidence="2">The sequence shown here is derived from an EMBL/GenBank/DDBJ whole genome shotgun (WGS) entry which is preliminary data.</text>
</comment>
<name>N0E3F0_9MICO</name>
<dbReference type="eggNOG" id="COG0406">
    <property type="taxonomic scope" value="Bacteria"/>
</dbReference>
<dbReference type="InterPro" id="IPR013078">
    <property type="entry name" value="His_Pase_superF_clade-1"/>
</dbReference>
<dbReference type="SMART" id="SM00855">
    <property type="entry name" value="PGAM"/>
    <property type="match status" value="1"/>
</dbReference>
<dbReference type="GO" id="GO:0101006">
    <property type="term" value="F:protein histidine phosphatase activity"/>
    <property type="evidence" value="ECO:0007669"/>
    <property type="project" value="TreeGrafter"/>
</dbReference>
<protein>
    <submittedName>
        <fullName evidence="2">Putative phosphoglycerate mutase family protein</fullName>
    </submittedName>
</protein>
<dbReference type="HOGENOM" id="CLU_033323_13_1_11"/>
<evidence type="ECO:0000313" key="3">
    <source>
        <dbReference type="Proteomes" id="UP000013167"/>
    </source>
</evidence>
<evidence type="ECO:0000256" key="1">
    <source>
        <dbReference type="PIRSR" id="PIRSR613078-2"/>
    </source>
</evidence>
<evidence type="ECO:0000313" key="2">
    <source>
        <dbReference type="EMBL" id="CCH70311.1"/>
    </source>
</evidence>
<dbReference type="SUPFAM" id="SSF53254">
    <property type="entry name" value="Phosphoglycerate mutase-like"/>
    <property type="match status" value="1"/>
</dbReference>
<keyword evidence="3" id="KW-1185">Reference proteome</keyword>
<dbReference type="Pfam" id="PF00300">
    <property type="entry name" value="His_Phos_1"/>
    <property type="match status" value="1"/>
</dbReference>
<dbReference type="InterPro" id="IPR050275">
    <property type="entry name" value="PGM_Phosphatase"/>
</dbReference>
<proteinExistence type="predicted"/>
<dbReference type="STRING" id="1193181.BN10_560004"/>
<accession>N0E3F0</accession>
<dbReference type="OrthoDB" id="4697614at2"/>
<feature type="binding site" evidence="1">
    <location>
        <position position="64"/>
    </location>
    <ligand>
        <name>substrate</name>
    </ligand>
</feature>
<dbReference type="PANTHER" id="PTHR48100:SF15">
    <property type="entry name" value="SEDOHEPTULOSE 1,7-BISPHOSPHATASE"/>
    <property type="match status" value="1"/>
</dbReference>
<dbReference type="InterPro" id="IPR029033">
    <property type="entry name" value="His_PPase_superfam"/>
</dbReference>
<reference evidence="2 3" key="1">
    <citation type="journal article" date="2013" name="ISME J.">
        <title>A metabolic model for members of the genus Tetrasphaera involved in enhanced biological phosphorus removal.</title>
        <authorList>
            <person name="Kristiansen R."/>
            <person name="Nguyen H.T.T."/>
            <person name="Saunders A.M."/>
            <person name="Nielsen J.L."/>
            <person name="Wimmer R."/>
            <person name="Le V.Q."/>
            <person name="McIlroy S.J."/>
            <person name="Petrovski S."/>
            <person name="Seviour R.J."/>
            <person name="Calteau A."/>
            <person name="Nielsen K.L."/>
            <person name="Nielsen P.H."/>
        </authorList>
    </citation>
    <scope>NUCLEOTIDE SEQUENCE [LARGE SCALE GENOMIC DNA]</scope>
    <source>
        <strain evidence="2 3">Lp2</strain>
    </source>
</reference>
<dbReference type="PANTHER" id="PTHR48100">
    <property type="entry name" value="BROAD-SPECIFICITY PHOSPHATASE YOR283W-RELATED"/>
    <property type="match status" value="1"/>
</dbReference>
<gene>
    <name evidence="2" type="ORF">BN10_560004</name>
</gene>
<feature type="binding site" evidence="1">
    <location>
        <begin position="27"/>
        <end position="28"/>
    </location>
    <ligand>
        <name>substrate</name>
    </ligand>
</feature>
<sequence length="208" mass="22544">MCTSAPKGRLVLIRHGSTEWSRSGQHTGRTDLPLLPEGEQDAYAVGRALAGRSFALALCSPLMRARRTAELAGLTPDPSDDLMEWDYGGYEGLTTVQIRQLAQPDWTVFKDGVVPGNTPGETLEQVADRARRVVERIHPVLAVGDVTIVAHGHLLRVLAAVFLDQAPVTGAGLLLDAGSISVLEFEKDVPAIRTWNWRPDAPAYPMEG</sequence>
<dbReference type="Gene3D" id="3.40.50.1240">
    <property type="entry name" value="Phosphoglycerate mutase-like"/>
    <property type="match status" value="1"/>
</dbReference>
<dbReference type="Proteomes" id="UP000013167">
    <property type="component" value="Unassembled WGS sequence"/>
</dbReference>
<dbReference type="CDD" id="cd07067">
    <property type="entry name" value="HP_PGM_like"/>
    <property type="match status" value="1"/>
</dbReference>
<dbReference type="GO" id="GO:0070297">
    <property type="term" value="P:regulation of phosphorelay signal transduction system"/>
    <property type="evidence" value="ECO:0007669"/>
    <property type="project" value="TreeGrafter"/>
</dbReference>
<organism evidence="2 3">
    <name type="scientific">Phycicoccus elongatus Lp2</name>
    <dbReference type="NCBI Taxonomy" id="1193181"/>
    <lineage>
        <taxon>Bacteria</taxon>
        <taxon>Bacillati</taxon>
        <taxon>Actinomycetota</taxon>
        <taxon>Actinomycetes</taxon>
        <taxon>Micrococcales</taxon>
        <taxon>Intrasporangiaceae</taxon>
        <taxon>Phycicoccus</taxon>
    </lineage>
</organism>
<dbReference type="RefSeq" id="WP_010850160.1">
    <property type="nucleotide sequence ID" value="NZ_HF570956.1"/>
</dbReference>
<dbReference type="EMBL" id="CAIZ01000126">
    <property type="protein sequence ID" value="CCH70311.1"/>
    <property type="molecule type" value="Genomic_DNA"/>
</dbReference>